<protein>
    <submittedName>
        <fullName evidence="2">Glutathione S-transferase family protein</fullName>
    </submittedName>
</protein>
<dbReference type="SFLD" id="SFLDG00358">
    <property type="entry name" value="Main_(cytGST)"/>
    <property type="match status" value="1"/>
</dbReference>
<reference evidence="3" key="1">
    <citation type="journal article" date="2019" name="Int. J. Syst. Evol. Microbiol.">
        <title>The Global Catalogue of Microorganisms (GCM) 10K type strain sequencing project: providing services to taxonomists for standard genome sequencing and annotation.</title>
        <authorList>
            <consortium name="The Broad Institute Genomics Platform"/>
            <consortium name="The Broad Institute Genome Sequencing Center for Infectious Disease"/>
            <person name="Wu L."/>
            <person name="Ma J."/>
        </authorList>
    </citation>
    <scope>NUCLEOTIDE SEQUENCE [LARGE SCALE GENOMIC DNA]</scope>
    <source>
        <strain evidence="3">CGMCC 1.12750</strain>
    </source>
</reference>
<dbReference type="InterPro" id="IPR036282">
    <property type="entry name" value="Glutathione-S-Trfase_C_sf"/>
</dbReference>
<dbReference type="SUPFAM" id="SSF52833">
    <property type="entry name" value="Thioredoxin-like"/>
    <property type="match status" value="1"/>
</dbReference>
<dbReference type="RefSeq" id="WP_377399731.1">
    <property type="nucleotide sequence ID" value="NZ_JBHTFQ010000002.1"/>
</dbReference>
<feature type="domain" description="GST N-terminal" evidence="1">
    <location>
        <begin position="1"/>
        <end position="80"/>
    </location>
</feature>
<dbReference type="InterPro" id="IPR036249">
    <property type="entry name" value="Thioredoxin-like_sf"/>
</dbReference>
<name>A0ABW2UFH6_9RHOB</name>
<dbReference type="Proteomes" id="UP001596516">
    <property type="component" value="Unassembled WGS sequence"/>
</dbReference>
<gene>
    <name evidence="2" type="ORF">ACFQXB_04420</name>
</gene>
<dbReference type="SUPFAM" id="SSF47616">
    <property type="entry name" value="GST C-terminal domain-like"/>
    <property type="match status" value="1"/>
</dbReference>
<dbReference type="InterPro" id="IPR004045">
    <property type="entry name" value="Glutathione_S-Trfase_N"/>
</dbReference>
<dbReference type="SFLD" id="SFLDG01150">
    <property type="entry name" value="Main.1:_Beta-like"/>
    <property type="match status" value="1"/>
</dbReference>
<keyword evidence="3" id="KW-1185">Reference proteome</keyword>
<dbReference type="CDD" id="cd03046">
    <property type="entry name" value="GST_N_GTT1_like"/>
    <property type="match status" value="1"/>
</dbReference>
<dbReference type="InterPro" id="IPR040079">
    <property type="entry name" value="Glutathione_S-Trfase"/>
</dbReference>
<dbReference type="PANTHER" id="PTHR44051:SF8">
    <property type="entry name" value="GLUTATHIONE S-TRANSFERASE GSTA"/>
    <property type="match status" value="1"/>
</dbReference>
<dbReference type="EMBL" id="JBHTFQ010000002">
    <property type="protein sequence ID" value="MFC7703437.1"/>
    <property type="molecule type" value="Genomic_DNA"/>
</dbReference>
<dbReference type="Pfam" id="PF13409">
    <property type="entry name" value="GST_N_2"/>
    <property type="match status" value="1"/>
</dbReference>
<dbReference type="PROSITE" id="PS50404">
    <property type="entry name" value="GST_NTER"/>
    <property type="match status" value="1"/>
</dbReference>
<dbReference type="Gene3D" id="1.20.1050.10">
    <property type="match status" value="1"/>
</dbReference>
<accession>A0ABW2UFH6</accession>
<sequence>MIRLHHCAQARSFRILWLLEEIGLDYMLVRHSFFDRSLRAPAFLALSPAGRVPALEIDGRVMFESGAITEWLCETRAPHLGRAAWDPERADYLEWLHYAETIGQHLAVLTQQHIVLREDWMRSPTVMRLEAVRLEKALAGAMARRTGDWLLSGFSAVDVALGYGALLARRFIAPDAVPGLADYCARLQARPAWRRALEQDGPAELYTRDHYAPPEA</sequence>
<dbReference type="PANTHER" id="PTHR44051">
    <property type="entry name" value="GLUTATHIONE S-TRANSFERASE-RELATED"/>
    <property type="match status" value="1"/>
</dbReference>
<proteinExistence type="predicted"/>
<comment type="caution">
    <text evidence="2">The sequence shown here is derived from an EMBL/GenBank/DDBJ whole genome shotgun (WGS) entry which is preliminary data.</text>
</comment>
<evidence type="ECO:0000313" key="3">
    <source>
        <dbReference type="Proteomes" id="UP001596516"/>
    </source>
</evidence>
<dbReference type="SFLD" id="SFLDS00019">
    <property type="entry name" value="Glutathione_Transferase_(cytos"/>
    <property type="match status" value="1"/>
</dbReference>
<dbReference type="Gene3D" id="3.40.30.10">
    <property type="entry name" value="Glutaredoxin"/>
    <property type="match status" value="1"/>
</dbReference>
<evidence type="ECO:0000259" key="1">
    <source>
        <dbReference type="PROSITE" id="PS50404"/>
    </source>
</evidence>
<evidence type="ECO:0000313" key="2">
    <source>
        <dbReference type="EMBL" id="MFC7703437.1"/>
    </source>
</evidence>
<organism evidence="2 3">
    <name type="scientific">Plastorhodobacter daqingensis</name>
    <dbReference type="NCBI Taxonomy" id="1387281"/>
    <lineage>
        <taxon>Bacteria</taxon>
        <taxon>Pseudomonadati</taxon>
        <taxon>Pseudomonadota</taxon>
        <taxon>Alphaproteobacteria</taxon>
        <taxon>Rhodobacterales</taxon>
        <taxon>Paracoccaceae</taxon>
        <taxon>Plastorhodobacter</taxon>
    </lineage>
</organism>